<proteinExistence type="predicted"/>
<dbReference type="Proteomes" id="UP000467841">
    <property type="component" value="Unassembled WGS sequence"/>
</dbReference>
<evidence type="ECO:0000313" key="2">
    <source>
        <dbReference type="Proteomes" id="UP000467841"/>
    </source>
</evidence>
<dbReference type="EMBL" id="CACVBM020000222">
    <property type="protein sequence ID" value="CAA7016481.1"/>
    <property type="molecule type" value="Genomic_DNA"/>
</dbReference>
<accession>A0A6D2HJC0</accession>
<dbReference type="AlphaFoldDB" id="A0A6D2HJC0"/>
<reference evidence="1" key="1">
    <citation type="submission" date="2020-01" db="EMBL/GenBank/DDBJ databases">
        <authorList>
            <person name="Mishra B."/>
        </authorList>
    </citation>
    <scope>NUCLEOTIDE SEQUENCE [LARGE SCALE GENOMIC DNA]</scope>
</reference>
<name>A0A6D2HJC0_9BRAS</name>
<keyword evidence="2" id="KW-1185">Reference proteome</keyword>
<protein>
    <submittedName>
        <fullName evidence="1">Uncharacterized protein</fullName>
    </submittedName>
</protein>
<gene>
    <name evidence="1" type="ORF">MERR_LOCUS3716</name>
</gene>
<sequence length="106" mass="12057">MDSAQPHKLRMKKEAILKSARPIYSTNRSSSSTRPAKFNSIELRVNALRLHDHYPGMYESRRFSSWEVLGNRLKRSTKSSNMLALEMEFIGVGWVSLSNDPTASKA</sequence>
<organism evidence="1 2">
    <name type="scientific">Microthlaspi erraticum</name>
    <dbReference type="NCBI Taxonomy" id="1685480"/>
    <lineage>
        <taxon>Eukaryota</taxon>
        <taxon>Viridiplantae</taxon>
        <taxon>Streptophyta</taxon>
        <taxon>Embryophyta</taxon>
        <taxon>Tracheophyta</taxon>
        <taxon>Spermatophyta</taxon>
        <taxon>Magnoliopsida</taxon>
        <taxon>eudicotyledons</taxon>
        <taxon>Gunneridae</taxon>
        <taxon>Pentapetalae</taxon>
        <taxon>rosids</taxon>
        <taxon>malvids</taxon>
        <taxon>Brassicales</taxon>
        <taxon>Brassicaceae</taxon>
        <taxon>Coluteocarpeae</taxon>
        <taxon>Microthlaspi</taxon>
    </lineage>
</organism>
<comment type="caution">
    <text evidence="1">The sequence shown here is derived from an EMBL/GenBank/DDBJ whole genome shotgun (WGS) entry which is preliminary data.</text>
</comment>
<evidence type="ECO:0000313" key="1">
    <source>
        <dbReference type="EMBL" id="CAA7016481.1"/>
    </source>
</evidence>